<sequence>LGPPLSLSAEGARRAQARAEENLSKMARNVVLPVPCPNCGCYQPDMVDRLRTEGTSNAPVIAGLIVAVLSLIPLAFSVPYIWVATVAGVSVGLGLIGYADWAAARWDPNAGNSEPRKARGRKRAVWGEQLDRLLATDLGAGPAPTARAVCGQATGAEPGAAPDTVT</sequence>
<dbReference type="EMBL" id="JAXBLV010000122">
    <property type="protein sequence ID" value="MDY3559634.1"/>
    <property type="molecule type" value="Genomic_DNA"/>
</dbReference>
<accession>A0ABU5F194</accession>
<evidence type="ECO:0000313" key="4">
    <source>
        <dbReference type="Proteomes" id="UP001272242"/>
    </source>
</evidence>
<evidence type="ECO:0000313" key="3">
    <source>
        <dbReference type="EMBL" id="MDY3559634.1"/>
    </source>
</evidence>
<dbReference type="Proteomes" id="UP001272242">
    <property type="component" value="Unassembled WGS sequence"/>
</dbReference>
<reference evidence="4" key="1">
    <citation type="journal article" date="2023" name="Mar. Drugs">
        <title>Gemmata algarum, a Novel Planctomycete Isolated from an Algal Mat, Displays Antimicrobial Activity.</title>
        <authorList>
            <person name="Kumar G."/>
            <person name="Kallscheuer N."/>
            <person name="Kashif M."/>
            <person name="Ahamad S."/>
            <person name="Jagadeeshwari U."/>
            <person name="Pannikurungottu S."/>
            <person name="Haufschild T."/>
            <person name="Kabuu M."/>
            <person name="Sasikala C."/>
            <person name="Jogler C."/>
            <person name="Ramana C."/>
        </authorList>
    </citation>
    <scope>NUCLEOTIDE SEQUENCE [LARGE SCALE GENOMIC DNA]</scope>
    <source>
        <strain evidence="4">JC673</strain>
    </source>
</reference>
<evidence type="ECO:0000256" key="2">
    <source>
        <dbReference type="SAM" id="Phobius"/>
    </source>
</evidence>
<feature type="transmembrane region" description="Helical" evidence="2">
    <location>
        <begin position="80"/>
        <end position="99"/>
    </location>
</feature>
<organism evidence="3 4">
    <name type="scientific">Gemmata algarum</name>
    <dbReference type="NCBI Taxonomy" id="2975278"/>
    <lineage>
        <taxon>Bacteria</taxon>
        <taxon>Pseudomonadati</taxon>
        <taxon>Planctomycetota</taxon>
        <taxon>Planctomycetia</taxon>
        <taxon>Gemmatales</taxon>
        <taxon>Gemmataceae</taxon>
        <taxon>Gemmata</taxon>
    </lineage>
</organism>
<keyword evidence="2" id="KW-1133">Transmembrane helix</keyword>
<dbReference type="RefSeq" id="WP_320686358.1">
    <property type="nucleotide sequence ID" value="NZ_JAXBLV010000122.1"/>
</dbReference>
<name>A0ABU5F194_9BACT</name>
<feature type="non-terminal residue" evidence="3">
    <location>
        <position position="1"/>
    </location>
</feature>
<feature type="transmembrane region" description="Helical" evidence="2">
    <location>
        <begin position="56"/>
        <end position="74"/>
    </location>
</feature>
<evidence type="ECO:0000256" key="1">
    <source>
        <dbReference type="SAM" id="MobiDB-lite"/>
    </source>
</evidence>
<proteinExistence type="predicted"/>
<evidence type="ECO:0008006" key="5">
    <source>
        <dbReference type="Google" id="ProtNLM"/>
    </source>
</evidence>
<keyword evidence="2" id="KW-0812">Transmembrane</keyword>
<keyword evidence="4" id="KW-1185">Reference proteome</keyword>
<gene>
    <name evidence="3" type="ORF">R5W23_000644</name>
</gene>
<comment type="caution">
    <text evidence="3">The sequence shown here is derived from an EMBL/GenBank/DDBJ whole genome shotgun (WGS) entry which is preliminary data.</text>
</comment>
<protein>
    <recommendedName>
        <fullName evidence="5">SoxR reducing system RseC family protein</fullName>
    </recommendedName>
</protein>
<feature type="region of interest" description="Disordered" evidence="1">
    <location>
        <begin position="136"/>
        <end position="166"/>
    </location>
</feature>
<keyword evidence="2" id="KW-0472">Membrane</keyword>